<sequence length="158" mass="18235">MELFVSPALPIRAVEETVGERLTLLKRSSARRSASLKRPSEKRSALLRKSLDTGLLENSSVFSGVWQGFSPPKIEIFVWHLLQGSVMVKEVLMKFGLLLEPNMECLLCSVFVETVDHLFLQCNWSWNLWINCINLWDISYCSTLSLMDWWRGMVRPFP</sequence>
<gene>
    <name evidence="2" type="ORF">Dsin_006724</name>
</gene>
<dbReference type="Proteomes" id="UP001281410">
    <property type="component" value="Unassembled WGS sequence"/>
</dbReference>
<dbReference type="InterPro" id="IPR026960">
    <property type="entry name" value="RVT-Znf"/>
</dbReference>
<reference evidence="2" key="1">
    <citation type="journal article" date="2023" name="Plant J.">
        <title>Genome sequences and population genomics provide insights into the demographic history, inbreeding, and mutation load of two 'living fossil' tree species of Dipteronia.</title>
        <authorList>
            <person name="Feng Y."/>
            <person name="Comes H.P."/>
            <person name="Chen J."/>
            <person name="Zhu S."/>
            <person name="Lu R."/>
            <person name="Zhang X."/>
            <person name="Li P."/>
            <person name="Qiu J."/>
            <person name="Olsen K.M."/>
            <person name="Qiu Y."/>
        </authorList>
    </citation>
    <scope>NUCLEOTIDE SEQUENCE</scope>
    <source>
        <strain evidence="2">NBL</strain>
    </source>
</reference>
<proteinExistence type="predicted"/>
<name>A0AAE0AZ84_9ROSI</name>
<keyword evidence="3" id="KW-1185">Reference proteome</keyword>
<evidence type="ECO:0000259" key="1">
    <source>
        <dbReference type="Pfam" id="PF13966"/>
    </source>
</evidence>
<feature type="domain" description="Reverse transcriptase zinc-binding" evidence="1">
    <location>
        <begin position="60"/>
        <end position="129"/>
    </location>
</feature>
<dbReference type="Pfam" id="PF13966">
    <property type="entry name" value="zf-RVT"/>
    <property type="match status" value="1"/>
</dbReference>
<protein>
    <recommendedName>
        <fullName evidence="1">Reverse transcriptase zinc-binding domain-containing protein</fullName>
    </recommendedName>
</protein>
<comment type="caution">
    <text evidence="2">The sequence shown here is derived from an EMBL/GenBank/DDBJ whole genome shotgun (WGS) entry which is preliminary data.</text>
</comment>
<dbReference type="EMBL" id="JANJYJ010000002">
    <property type="protein sequence ID" value="KAK3226862.1"/>
    <property type="molecule type" value="Genomic_DNA"/>
</dbReference>
<evidence type="ECO:0000313" key="3">
    <source>
        <dbReference type="Proteomes" id="UP001281410"/>
    </source>
</evidence>
<dbReference type="AlphaFoldDB" id="A0AAE0AZ84"/>
<accession>A0AAE0AZ84</accession>
<organism evidence="2 3">
    <name type="scientific">Dipteronia sinensis</name>
    <dbReference type="NCBI Taxonomy" id="43782"/>
    <lineage>
        <taxon>Eukaryota</taxon>
        <taxon>Viridiplantae</taxon>
        <taxon>Streptophyta</taxon>
        <taxon>Embryophyta</taxon>
        <taxon>Tracheophyta</taxon>
        <taxon>Spermatophyta</taxon>
        <taxon>Magnoliopsida</taxon>
        <taxon>eudicotyledons</taxon>
        <taxon>Gunneridae</taxon>
        <taxon>Pentapetalae</taxon>
        <taxon>rosids</taxon>
        <taxon>malvids</taxon>
        <taxon>Sapindales</taxon>
        <taxon>Sapindaceae</taxon>
        <taxon>Hippocastanoideae</taxon>
        <taxon>Acereae</taxon>
        <taxon>Dipteronia</taxon>
    </lineage>
</organism>
<evidence type="ECO:0000313" key="2">
    <source>
        <dbReference type="EMBL" id="KAK3226862.1"/>
    </source>
</evidence>